<dbReference type="SUPFAM" id="SSF50969">
    <property type="entry name" value="YVTN repeat-like/Quinoprotein amine dehydrogenase"/>
    <property type="match status" value="1"/>
</dbReference>
<feature type="domain" description="Novel STAND NTPase 1" evidence="3">
    <location>
        <begin position="18"/>
        <end position="305"/>
    </location>
</feature>
<dbReference type="SUPFAM" id="SSF52540">
    <property type="entry name" value="P-loop containing nucleoside triphosphate hydrolases"/>
    <property type="match status" value="1"/>
</dbReference>
<dbReference type="EMBL" id="CAADHB010000073">
    <property type="protein sequence ID" value="VFK79908.1"/>
    <property type="molecule type" value="Genomic_DNA"/>
</dbReference>
<sequence>MNNAEETRKQKFAKACPFVGLGVIDDKDLLFERENEIAHLTGLMQIRDCSVVYGRSGVGKSSILSAGLSPALKEIEGYSGKPTVFICKKWSKNPIADLYGELSKDTDYTESSSSGHGDFDDLKILLEKLADQGPIYLILDQFEELFNIGDETDGNMDLRAVFLGEQLIRIIDDKRLRTNVLLSLRSDSIDDLRILQRHIPDLLNEPFSVEPVAATRLKSLLNRTIAYANEHPSNKHALKKALGIEVSIEDSLLEELLKSDPEGVLSPWNPLRHTGFGFQEDKQKQGYIDLPYLQLAMQRLWDKAARQTPYPQKVRLSKGMLKKLHGMPGIMESYVRDCLGDDSPLKKQEPVKQLSVKQCIQRWRQHRLEHTPYQENRVTKWRAKADIQILPEKGKKEKFSGNEQDLAAHLFEYMVTESGHKLAQTLTHLEQLCKGTSSTCGPCLNKIGKKGESDGKARIRGVLESLAVEGDPTHWLLRKIPTTSEKGERKVYTLYHDRLADPVWNWSKERLGGIRRCELKRKQFIGAGVGALFGIIVGLATGFYIENERLQEEQRQTIAKLLISDSRVEGKAGSTRVALATEALLRTTDNSEATNALRNALAATWPKAPSGKTATWPSETKNTLDTPTSETCPKFLPPKIGDKTGETRFWLAPVQPDKPDKPDRRVWVQQTIASASRETTLTVADCHSGRALMEESIEHGVVNVDFGPGGKRLAILTADNRVRAWRLDPFRLDFTHIHPTPVERIGFGEEGRLFRLIDDQEKTKDWLVDNRGGVSTLPVPNASSPLPSDEKTAYAQDEALWVVDLADGGARKSLGKPPDGEKNDIRFSPDGQAIYLSIRYLANKFEEPEPVLMLDSSFYHHGHFAVLSKDLAFKEQKPTAFAFHPSRDSFAIARHNGSVALCDYSERDAKPSCSIQQTEKPDTNVQQRIQWTALAFAEKEILLGGTSSGELRVWDFDREGYQDVTVADNVAIEAIRAGLAGKRIALLTADERTRLWALQDGVLRHERDLDDQVVAFSRDGRSMARLTMEGTILLERLDWGAGSALEFATKEMNDADVGDPQDVALSPDGAYLAVLGAGISGSGKRIALYSTEPRKVITSFRPPPSAKTLEFASRRYLNFADSIGESHLMLWKPEDLIALARERYLDEEMKPGDGLCRIISKYLPGSEEPELCKSGPAL</sequence>
<evidence type="ECO:0000313" key="4">
    <source>
        <dbReference type="EMBL" id="VFK79908.1"/>
    </source>
</evidence>
<dbReference type="InterPro" id="IPR027417">
    <property type="entry name" value="P-loop_NTPase"/>
</dbReference>
<feature type="region of interest" description="Disordered" evidence="1">
    <location>
        <begin position="607"/>
        <end position="638"/>
    </location>
</feature>
<evidence type="ECO:0000256" key="2">
    <source>
        <dbReference type="SAM" id="Phobius"/>
    </source>
</evidence>
<dbReference type="InterPro" id="IPR015943">
    <property type="entry name" value="WD40/YVTN_repeat-like_dom_sf"/>
</dbReference>
<dbReference type="Gene3D" id="2.130.10.10">
    <property type="entry name" value="YVTN repeat-like/Quinoprotein amine dehydrogenase"/>
    <property type="match status" value="2"/>
</dbReference>
<evidence type="ECO:0000256" key="1">
    <source>
        <dbReference type="SAM" id="MobiDB-lite"/>
    </source>
</evidence>
<keyword evidence="2" id="KW-1133">Transmembrane helix</keyword>
<organism evidence="4">
    <name type="scientific">Candidatus Kentrum sp. SD</name>
    <dbReference type="NCBI Taxonomy" id="2126332"/>
    <lineage>
        <taxon>Bacteria</taxon>
        <taxon>Pseudomonadati</taxon>
        <taxon>Pseudomonadota</taxon>
        <taxon>Gammaproteobacteria</taxon>
        <taxon>Candidatus Kentrum</taxon>
    </lineage>
</organism>
<dbReference type="Pfam" id="PF20703">
    <property type="entry name" value="nSTAND1"/>
    <property type="match status" value="1"/>
</dbReference>
<accession>A0A451BNS1</accession>
<keyword evidence="2" id="KW-0812">Transmembrane</keyword>
<dbReference type="InterPro" id="IPR011044">
    <property type="entry name" value="Quino_amine_DH_bsu"/>
</dbReference>
<proteinExistence type="predicted"/>
<evidence type="ECO:0000259" key="3">
    <source>
        <dbReference type="Pfam" id="PF20703"/>
    </source>
</evidence>
<feature type="transmembrane region" description="Helical" evidence="2">
    <location>
        <begin position="524"/>
        <end position="545"/>
    </location>
</feature>
<protein>
    <recommendedName>
        <fullName evidence="3">Novel STAND NTPase 1 domain-containing protein</fullName>
    </recommendedName>
</protein>
<keyword evidence="2" id="KW-0472">Membrane</keyword>
<feature type="compositionally biased region" description="Polar residues" evidence="1">
    <location>
        <begin position="612"/>
        <end position="631"/>
    </location>
</feature>
<dbReference type="Gene3D" id="3.40.50.300">
    <property type="entry name" value="P-loop containing nucleotide triphosphate hydrolases"/>
    <property type="match status" value="1"/>
</dbReference>
<gene>
    <name evidence="4" type="ORF">BECKSD772D_GA0070982_10733</name>
</gene>
<reference evidence="4" key="1">
    <citation type="submission" date="2019-02" db="EMBL/GenBank/DDBJ databases">
        <authorList>
            <person name="Gruber-Vodicka R. H."/>
            <person name="Seah K. B. B."/>
        </authorList>
    </citation>
    <scope>NUCLEOTIDE SEQUENCE</scope>
    <source>
        <strain evidence="4">BECK_S127</strain>
    </source>
</reference>
<dbReference type="InterPro" id="IPR049052">
    <property type="entry name" value="nSTAND1"/>
</dbReference>
<name>A0A451BNS1_9GAMM</name>
<dbReference type="AlphaFoldDB" id="A0A451BNS1"/>